<comment type="caution">
    <text evidence="2">The sequence shown here is derived from an EMBL/GenBank/DDBJ whole genome shotgun (WGS) entry which is preliminary data.</text>
</comment>
<evidence type="ECO:0000256" key="1">
    <source>
        <dbReference type="SAM" id="SignalP"/>
    </source>
</evidence>
<keyword evidence="1" id="KW-0732">Signal</keyword>
<dbReference type="Proteomes" id="UP000021315">
    <property type="component" value="Unassembled WGS sequence"/>
</dbReference>
<dbReference type="NCBIfam" id="TIGR02595">
    <property type="entry name" value="PEP_CTERM"/>
    <property type="match status" value="1"/>
</dbReference>
<name>A0A080M7M0_9PROT</name>
<gene>
    <name evidence="2" type="ORF">AW06_002395</name>
</gene>
<reference evidence="2" key="1">
    <citation type="submission" date="2014-02" db="EMBL/GenBank/DDBJ databases">
        <title>Expanding our view of genomic diversity in Candidatus Accumulibacter clades.</title>
        <authorList>
            <person name="Skennerton C.T."/>
            <person name="Barr J.J."/>
            <person name="Slater F.R."/>
            <person name="Bond P.L."/>
            <person name="Tyson G.W."/>
        </authorList>
    </citation>
    <scope>NUCLEOTIDE SEQUENCE [LARGE SCALE GENOMIC DNA]</scope>
</reference>
<dbReference type="NCBIfam" id="NF038123">
    <property type="entry name" value="NF038123_dom"/>
    <property type="match status" value="1"/>
</dbReference>
<evidence type="ECO:0000313" key="3">
    <source>
        <dbReference type="Proteomes" id="UP000021315"/>
    </source>
</evidence>
<organism evidence="2 3">
    <name type="scientific">Candidatus Accumulibacter cognatus</name>
    <dbReference type="NCBI Taxonomy" id="2954383"/>
    <lineage>
        <taxon>Bacteria</taxon>
        <taxon>Pseudomonadati</taxon>
        <taxon>Pseudomonadota</taxon>
        <taxon>Betaproteobacteria</taxon>
        <taxon>Candidatus Accumulibacter</taxon>
    </lineage>
</organism>
<dbReference type="Gene3D" id="2.60.40.2130">
    <property type="entry name" value="F-spondin domain"/>
    <property type="match status" value="1"/>
</dbReference>
<dbReference type="STRING" id="1453999.AW06_002395"/>
<dbReference type="InterPro" id="IPR013424">
    <property type="entry name" value="Ice-binding_C"/>
</dbReference>
<keyword evidence="3" id="KW-1185">Reference proteome</keyword>
<dbReference type="InterPro" id="IPR009465">
    <property type="entry name" value="Spondin_N"/>
</dbReference>
<accession>A0A080M7M0</accession>
<feature type="signal peptide" evidence="1">
    <location>
        <begin position="1"/>
        <end position="26"/>
    </location>
</feature>
<dbReference type="RefSeq" id="WP_034949468.1">
    <property type="nucleotide sequence ID" value="NZ_JDST02000053.1"/>
</dbReference>
<dbReference type="EMBL" id="JDST02000053">
    <property type="protein sequence ID" value="KFB76485.1"/>
    <property type="molecule type" value="Genomic_DNA"/>
</dbReference>
<dbReference type="InterPro" id="IPR038678">
    <property type="entry name" value="Spondin_N_sf"/>
</dbReference>
<sequence>MYHTHCTMARFSVAAAALALCTTAGAAPLNVTVKVENLAPTNSISFAPLHFGFNNGSFDAFDNGAVATAPIISVAEGGSGSAWQPAFAAADPTATRGTIGGLLQPGESRSSSFLVDPLLNPFFTFAAMVVPSNDFFIGNDSPNRFRLFDAAGHLLIASIGQKARDLWDAGSELFDPAAAAFVGNNDLRTPQNGVVRFDFAELAGFNGLTTGAGYVFNSALTADSDVYRISFAVVPEPETAVLIAAGLFAVAGVSRRRRGQSSASALAPA</sequence>
<dbReference type="AlphaFoldDB" id="A0A080M7M0"/>
<evidence type="ECO:0000313" key="2">
    <source>
        <dbReference type="EMBL" id="KFB76485.1"/>
    </source>
</evidence>
<proteinExistence type="predicted"/>
<protein>
    <submittedName>
        <fullName evidence="2">PEP-CTERM motif protein</fullName>
    </submittedName>
</protein>
<feature type="chain" id="PRO_5001750889" evidence="1">
    <location>
        <begin position="27"/>
        <end position="269"/>
    </location>
</feature>